<dbReference type="InterPro" id="IPR018392">
    <property type="entry name" value="LysM"/>
</dbReference>
<sequence>MVFSNIIFFPILFLLCSIFSIHSTAQTQTLGFRCTNTTTCNSLVDYRLPNTTSISSILKLFGVKNLRSFLAANNLPITTPQTQTFPASQILKIPFPCFCRNGVGISDHRPIYTVLPEDGLDHIAADVFSNIVTYPQIQSVNNISDPNNILDGQKLWIPLPCSCDEVDGETVVHYGYMVAVGNTASEIALQFNTTESTLLYLNGMNSSLDLIDDTIIDVPLMPCSRVFLLNSLKEKDLVLEFFVKFIKGKGWKILTERKGELENKALKFAHLWYKLQNNSSDYPLIVPNGTYTLTANNCVQCECNAANSRILECKPSTIILPQGQTCPSMQCVGSDFNLGATTFDSNCKHSRCSYAGYTNRTIFTTVTHESTCPSSPSVFSFKHGINIPSVMSKYKSYESQDHKTSTSVYRSRRRLPTVLAST</sequence>
<reference evidence="3 4" key="1">
    <citation type="journal article" date="2017" name="Nat. Commun.">
        <title>Genome assembly with in vitro proximity ligation data and whole-genome triplication in lettuce.</title>
        <authorList>
            <person name="Reyes-Chin-Wo S."/>
            <person name="Wang Z."/>
            <person name="Yang X."/>
            <person name="Kozik A."/>
            <person name="Arikit S."/>
            <person name="Song C."/>
            <person name="Xia L."/>
            <person name="Froenicke L."/>
            <person name="Lavelle D.O."/>
            <person name="Truco M.J."/>
            <person name="Xia R."/>
            <person name="Zhu S."/>
            <person name="Xu C."/>
            <person name="Xu H."/>
            <person name="Xu X."/>
            <person name="Cox K."/>
            <person name="Korf I."/>
            <person name="Meyers B.C."/>
            <person name="Michelmore R.W."/>
        </authorList>
    </citation>
    <scope>NUCLEOTIDE SEQUENCE [LARGE SCALE GENOMIC DNA]</scope>
    <source>
        <strain evidence="4">cv. Salinas</strain>
        <tissue evidence="3">Seedlings</tissue>
    </source>
</reference>
<dbReference type="SUPFAM" id="SSF54106">
    <property type="entry name" value="LysM domain"/>
    <property type="match status" value="1"/>
</dbReference>
<dbReference type="Gene3D" id="3.10.350.10">
    <property type="entry name" value="LysM domain"/>
    <property type="match status" value="1"/>
</dbReference>
<feature type="signal peptide" evidence="1">
    <location>
        <begin position="1"/>
        <end position="25"/>
    </location>
</feature>
<dbReference type="GO" id="GO:0008061">
    <property type="term" value="F:chitin binding"/>
    <property type="evidence" value="ECO:0000318"/>
    <property type="project" value="GO_Central"/>
</dbReference>
<feature type="domain" description="LysM" evidence="2">
    <location>
        <begin position="110"/>
        <end position="157"/>
    </location>
</feature>
<feature type="chain" id="PRO_5040274813" description="LysM domain-containing protein" evidence="1">
    <location>
        <begin position="26"/>
        <end position="422"/>
    </location>
</feature>
<comment type="caution">
    <text evidence="3">The sequence shown here is derived from an EMBL/GenBank/DDBJ whole genome shotgun (WGS) entry which is preliminary data.</text>
</comment>
<dbReference type="Proteomes" id="UP000235145">
    <property type="component" value="Unassembled WGS sequence"/>
</dbReference>
<dbReference type="InterPro" id="IPR036779">
    <property type="entry name" value="LysM_dom_sf"/>
</dbReference>
<dbReference type="PANTHER" id="PTHR33734">
    <property type="entry name" value="LYSM DOMAIN-CONTAINING GPI-ANCHORED PROTEIN 2"/>
    <property type="match status" value="1"/>
</dbReference>
<dbReference type="PROSITE" id="PS51782">
    <property type="entry name" value="LYSM"/>
    <property type="match status" value="1"/>
</dbReference>
<evidence type="ECO:0000256" key="1">
    <source>
        <dbReference type="SAM" id="SignalP"/>
    </source>
</evidence>
<gene>
    <name evidence="3" type="ORF">LSAT_V11C800438300</name>
</gene>
<evidence type="ECO:0000313" key="4">
    <source>
        <dbReference type="Proteomes" id="UP000235145"/>
    </source>
</evidence>
<organism evidence="3 4">
    <name type="scientific">Lactuca sativa</name>
    <name type="common">Garden lettuce</name>
    <dbReference type="NCBI Taxonomy" id="4236"/>
    <lineage>
        <taxon>Eukaryota</taxon>
        <taxon>Viridiplantae</taxon>
        <taxon>Streptophyta</taxon>
        <taxon>Embryophyta</taxon>
        <taxon>Tracheophyta</taxon>
        <taxon>Spermatophyta</taxon>
        <taxon>Magnoliopsida</taxon>
        <taxon>eudicotyledons</taxon>
        <taxon>Gunneridae</taxon>
        <taxon>Pentapetalae</taxon>
        <taxon>asterids</taxon>
        <taxon>campanulids</taxon>
        <taxon>Asterales</taxon>
        <taxon>Asteraceae</taxon>
        <taxon>Cichorioideae</taxon>
        <taxon>Cichorieae</taxon>
        <taxon>Lactucinae</taxon>
        <taxon>Lactuca</taxon>
    </lineage>
</organism>
<proteinExistence type="predicted"/>
<dbReference type="EMBL" id="NBSK02000008">
    <property type="protein sequence ID" value="KAJ0189837.1"/>
    <property type="molecule type" value="Genomic_DNA"/>
</dbReference>
<keyword evidence="1" id="KW-0732">Signal</keyword>
<dbReference type="CDD" id="cd00118">
    <property type="entry name" value="LysM"/>
    <property type="match status" value="1"/>
</dbReference>
<dbReference type="PANTHER" id="PTHR33734:SF11">
    <property type="entry name" value="LYSM DOMAIN-CONTAINING GPI-ANCHORED PROTEIN 2"/>
    <property type="match status" value="1"/>
</dbReference>
<evidence type="ECO:0000313" key="3">
    <source>
        <dbReference type="EMBL" id="KAJ0189837.1"/>
    </source>
</evidence>
<dbReference type="SMART" id="SM00257">
    <property type="entry name" value="LysM"/>
    <property type="match status" value="2"/>
</dbReference>
<name>A0A9R1UML7_LACSA</name>
<evidence type="ECO:0000259" key="2">
    <source>
        <dbReference type="PROSITE" id="PS51782"/>
    </source>
</evidence>
<protein>
    <recommendedName>
        <fullName evidence="2">LysM domain-containing protein</fullName>
    </recommendedName>
</protein>
<dbReference type="AlphaFoldDB" id="A0A9R1UML7"/>
<accession>A0A9R1UML7</accession>
<dbReference type="Pfam" id="PF01476">
    <property type="entry name" value="LysM"/>
    <property type="match status" value="2"/>
</dbReference>
<keyword evidence="4" id="KW-1185">Reference proteome</keyword>